<protein>
    <submittedName>
        <fullName evidence="1">Uncharacterized protein</fullName>
    </submittedName>
</protein>
<accession>X1AP32</accession>
<dbReference type="EMBL" id="BART01005144">
    <property type="protein sequence ID" value="GAG61641.1"/>
    <property type="molecule type" value="Genomic_DNA"/>
</dbReference>
<reference evidence="1" key="1">
    <citation type="journal article" date="2014" name="Front. Microbiol.">
        <title>High frequency of phylogenetically diverse reductive dehalogenase-homologous genes in deep subseafloor sedimentary metagenomes.</title>
        <authorList>
            <person name="Kawai M."/>
            <person name="Futagami T."/>
            <person name="Toyoda A."/>
            <person name="Takaki Y."/>
            <person name="Nishi S."/>
            <person name="Hori S."/>
            <person name="Arai W."/>
            <person name="Tsubouchi T."/>
            <person name="Morono Y."/>
            <person name="Uchiyama I."/>
            <person name="Ito T."/>
            <person name="Fujiyama A."/>
            <person name="Inagaki F."/>
            <person name="Takami H."/>
        </authorList>
    </citation>
    <scope>NUCLEOTIDE SEQUENCE</scope>
    <source>
        <strain evidence="1">Expedition CK06-06</strain>
    </source>
</reference>
<gene>
    <name evidence="1" type="ORF">S01H4_12223</name>
</gene>
<dbReference type="AlphaFoldDB" id="X1AP32"/>
<name>X1AP32_9ZZZZ</name>
<sequence length="80" mass="9248">MYPSGLRDSSAKRVFIGSNPITHSNIGDDILFYRSTPSMQVWYRGYYVALPMRRREFDSLYLLDFNSPEFGEIKTPTFGA</sequence>
<comment type="caution">
    <text evidence="1">The sequence shown here is derived from an EMBL/GenBank/DDBJ whole genome shotgun (WGS) entry which is preliminary data.</text>
</comment>
<evidence type="ECO:0000313" key="1">
    <source>
        <dbReference type="EMBL" id="GAG61641.1"/>
    </source>
</evidence>
<organism evidence="1">
    <name type="scientific">marine sediment metagenome</name>
    <dbReference type="NCBI Taxonomy" id="412755"/>
    <lineage>
        <taxon>unclassified sequences</taxon>
        <taxon>metagenomes</taxon>
        <taxon>ecological metagenomes</taxon>
    </lineage>
</organism>
<proteinExistence type="predicted"/>